<dbReference type="EMBL" id="JACNJZ010000121">
    <property type="protein sequence ID" value="MBC8317992.1"/>
    <property type="molecule type" value="Genomic_DNA"/>
</dbReference>
<reference evidence="1 2" key="1">
    <citation type="submission" date="2020-08" db="EMBL/GenBank/DDBJ databases">
        <title>Bridging the membrane lipid divide: bacteria of the FCB group superphylum have the potential to synthesize archaeal ether lipids.</title>
        <authorList>
            <person name="Villanueva L."/>
            <person name="Von Meijenfeldt F.A.B."/>
            <person name="Westbye A.B."/>
            <person name="Yadav S."/>
            <person name="Hopmans E.C."/>
            <person name="Dutilh B.E."/>
            <person name="Sinninghe Damste J.S."/>
        </authorList>
    </citation>
    <scope>NUCLEOTIDE SEQUENCE [LARGE SCALE GENOMIC DNA]</scope>
    <source>
        <strain evidence="1">NIOZ-UU47</strain>
    </source>
</reference>
<dbReference type="InterPro" id="IPR020483">
    <property type="entry name" value="Uncharacterised_YgbA"/>
</dbReference>
<dbReference type="Pfam" id="PF11756">
    <property type="entry name" value="YgbA_NO"/>
    <property type="match status" value="1"/>
</dbReference>
<dbReference type="AlphaFoldDB" id="A0A8J6TFV8"/>
<name>A0A8J6TFV8_9BACT</name>
<dbReference type="Proteomes" id="UP000614424">
    <property type="component" value="Unassembled WGS sequence"/>
</dbReference>
<evidence type="ECO:0000313" key="1">
    <source>
        <dbReference type="EMBL" id="MBC8317992.1"/>
    </source>
</evidence>
<dbReference type="NCBIfam" id="NF007714">
    <property type="entry name" value="PRK10410.1-2"/>
    <property type="match status" value="1"/>
</dbReference>
<gene>
    <name evidence="1" type="ORF">H8E41_08800</name>
</gene>
<accession>A0A8J6TFV8</accession>
<protein>
    <submittedName>
        <fullName evidence="1">Nitrous oxide-stimulated promoter family protein</fullName>
    </submittedName>
</protein>
<proteinExistence type="predicted"/>
<evidence type="ECO:0000313" key="2">
    <source>
        <dbReference type="Proteomes" id="UP000614424"/>
    </source>
</evidence>
<comment type="caution">
    <text evidence="1">The sequence shown here is derived from an EMBL/GenBank/DDBJ whole genome shotgun (WGS) entry which is preliminary data.</text>
</comment>
<sequence length="110" mass="13071">MFTNKRMKREASTIEAMLRIYCRHHHGAGKNLCAECDQLLEYAFARLKNCPFQEEKTTCWKCSVHCYTPGMRERIREVMRYVGPRMLLHRPLMGIMHILDGFRRPSPKNK</sequence>
<organism evidence="1 2">
    <name type="scientific">Candidatus Desulfobia pelagia</name>
    <dbReference type="NCBI Taxonomy" id="2841692"/>
    <lineage>
        <taxon>Bacteria</taxon>
        <taxon>Pseudomonadati</taxon>
        <taxon>Thermodesulfobacteriota</taxon>
        <taxon>Desulfobulbia</taxon>
        <taxon>Desulfobulbales</taxon>
        <taxon>Desulfobulbaceae</taxon>
        <taxon>Candidatus Desulfobia</taxon>
    </lineage>
</organism>